<dbReference type="RefSeq" id="WP_086615767.1">
    <property type="nucleotide sequence ID" value="NZ_MTPX02000073.1"/>
</dbReference>
<proteinExistence type="predicted"/>
<gene>
    <name evidence="1" type="ORF">BW737_013375</name>
</gene>
<evidence type="ECO:0000313" key="1">
    <source>
        <dbReference type="EMBL" id="PHP51940.1"/>
    </source>
</evidence>
<comment type="caution">
    <text evidence="1">The sequence shown here is derived from an EMBL/GenBank/DDBJ whole genome shotgun (WGS) entry which is preliminary data.</text>
</comment>
<protein>
    <recommendedName>
        <fullName evidence="3">MinD-like ATPase involved in chromosome partitioning or flagellar assembly</fullName>
    </recommendedName>
</protein>
<dbReference type="Proteomes" id="UP000194577">
    <property type="component" value="Unassembled WGS sequence"/>
</dbReference>
<keyword evidence="2" id="KW-1185">Reference proteome</keyword>
<dbReference type="InterPro" id="IPR027417">
    <property type="entry name" value="P-loop_NTPase"/>
</dbReference>
<organism evidence="1 2">
    <name type="scientific">Actinomyces ruminis</name>
    <dbReference type="NCBI Taxonomy" id="1937003"/>
    <lineage>
        <taxon>Bacteria</taxon>
        <taxon>Bacillati</taxon>
        <taxon>Actinomycetota</taxon>
        <taxon>Actinomycetes</taxon>
        <taxon>Actinomycetales</taxon>
        <taxon>Actinomycetaceae</taxon>
        <taxon>Actinomyces</taxon>
    </lineage>
</organism>
<dbReference type="EMBL" id="MTPX02000073">
    <property type="protein sequence ID" value="PHP51940.1"/>
    <property type="molecule type" value="Genomic_DNA"/>
</dbReference>
<evidence type="ECO:0000313" key="2">
    <source>
        <dbReference type="Proteomes" id="UP000194577"/>
    </source>
</evidence>
<reference evidence="1 2" key="1">
    <citation type="submission" date="2017-10" db="EMBL/GenBank/DDBJ databases">
        <title>Draft genome sequence of cellulolytic Actinomyces sp CtC72 isolated from cattle rumen fluid.</title>
        <authorList>
            <person name="Joshi A.J."/>
            <person name="Vasudevan G."/>
            <person name="Lanjekar V.B."/>
            <person name="Hivarkar S."/>
            <person name="Engineer A."/>
            <person name="Pore S.D."/>
            <person name="Dhakephalkar P.K."/>
            <person name="Dagar S."/>
        </authorList>
    </citation>
    <scope>NUCLEOTIDE SEQUENCE [LARGE SCALE GENOMIC DNA]</scope>
    <source>
        <strain evidence="2">CtC72</strain>
    </source>
</reference>
<dbReference type="SUPFAM" id="SSF52540">
    <property type="entry name" value="P-loop containing nucleoside triphosphate hydrolases"/>
    <property type="match status" value="1"/>
</dbReference>
<name>A0ABX4M910_9ACTO</name>
<dbReference type="Gene3D" id="3.40.50.300">
    <property type="entry name" value="P-loop containing nucleotide triphosphate hydrolases"/>
    <property type="match status" value="1"/>
</dbReference>
<evidence type="ECO:0008006" key="3">
    <source>
        <dbReference type="Google" id="ProtNLM"/>
    </source>
</evidence>
<sequence length="249" mass="26139">MLLSIASAKGSPGATTAAHVLAAIWPRDVRLAELDPAGSDLMYRLRAQSGQPVDSSRGLVSLAAAVRRESATSLEDHLTVVDGGLEVLIGLARPDQAAAIGSGWSAVAQSLRGTVDVIADVGRLTPGAPSLAVALASDRLLLVARPGVDHYGHLRERLRWILEETAHRAERPELGVLLVVPWKERHEADALSRLLHSGGLDVPVVGVLAHDDDAADSLAGRRPRPLGRTLLVRSARNLAAGLTGVGGQR</sequence>
<accession>A0ABX4M910</accession>